<sequence>MNLRKRRKMTKKKEERFEAIDQEISGIRAELQKLPAVEEKLSSLAMVKNIEQLSIQSEKQQQQHQLLMKYIEGIVKEKFVITLDTEGSSSRTKTSENKVVEGEAMILELTEESKTSKKKEEEKTSD</sequence>
<evidence type="ECO:0000313" key="2">
    <source>
        <dbReference type="EMBL" id="KAA0039162.1"/>
    </source>
</evidence>
<evidence type="ECO:0000313" key="5">
    <source>
        <dbReference type="Proteomes" id="UP000321947"/>
    </source>
</evidence>
<evidence type="ECO:0000313" key="4">
    <source>
        <dbReference type="Proteomes" id="UP000321393"/>
    </source>
</evidence>
<protein>
    <submittedName>
        <fullName evidence="2">Uncharacterized protein</fullName>
    </submittedName>
</protein>
<dbReference type="Proteomes" id="UP000321947">
    <property type="component" value="Unassembled WGS sequence"/>
</dbReference>
<comment type="caution">
    <text evidence="2">The sequence shown here is derived from an EMBL/GenBank/DDBJ whole genome shotgun (WGS) entry which is preliminary data.</text>
</comment>
<dbReference type="EMBL" id="SSTD01003209">
    <property type="protein sequence ID" value="TYK26950.1"/>
    <property type="molecule type" value="Genomic_DNA"/>
</dbReference>
<dbReference type="AlphaFoldDB" id="A0A5A7T6Q0"/>
<name>A0A5A7T6Q0_CUCMM</name>
<feature type="compositionally biased region" description="Basic and acidic residues" evidence="1">
    <location>
        <begin position="111"/>
        <end position="126"/>
    </location>
</feature>
<proteinExistence type="predicted"/>
<dbReference type="Proteomes" id="UP000321393">
    <property type="component" value="Unassembled WGS sequence"/>
</dbReference>
<reference evidence="4 5" key="1">
    <citation type="submission" date="2019-08" db="EMBL/GenBank/DDBJ databases">
        <title>Draft genome sequences of two oriental melons (Cucumis melo L. var makuwa).</title>
        <authorList>
            <person name="Kwon S.-Y."/>
        </authorList>
    </citation>
    <scope>NUCLEOTIDE SEQUENCE [LARGE SCALE GENOMIC DNA]</scope>
    <source>
        <strain evidence="5">cv. Chang Bougi</strain>
        <strain evidence="4">cv. SW 3</strain>
        <tissue evidence="2">Leaf</tissue>
    </source>
</reference>
<evidence type="ECO:0000256" key="1">
    <source>
        <dbReference type="SAM" id="MobiDB-lite"/>
    </source>
</evidence>
<feature type="region of interest" description="Disordered" evidence="1">
    <location>
        <begin position="85"/>
        <end position="126"/>
    </location>
</feature>
<dbReference type="EMBL" id="SSTE01018442">
    <property type="protein sequence ID" value="KAA0039162.1"/>
    <property type="molecule type" value="Genomic_DNA"/>
</dbReference>
<evidence type="ECO:0000313" key="3">
    <source>
        <dbReference type="EMBL" id="TYK26950.1"/>
    </source>
</evidence>
<organism evidence="2 4">
    <name type="scientific">Cucumis melo var. makuwa</name>
    <name type="common">Oriental melon</name>
    <dbReference type="NCBI Taxonomy" id="1194695"/>
    <lineage>
        <taxon>Eukaryota</taxon>
        <taxon>Viridiplantae</taxon>
        <taxon>Streptophyta</taxon>
        <taxon>Embryophyta</taxon>
        <taxon>Tracheophyta</taxon>
        <taxon>Spermatophyta</taxon>
        <taxon>Magnoliopsida</taxon>
        <taxon>eudicotyledons</taxon>
        <taxon>Gunneridae</taxon>
        <taxon>Pentapetalae</taxon>
        <taxon>rosids</taxon>
        <taxon>fabids</taxon>
        <taxon>Cucurbitales</taxon>
        <taxon>Cucurbitaceae</taxon>
        <taxon>Benincaseae</taxon>
        <taxon>Cucumis</taxon>
    </lineage>
</organism>
<accession>A0A5A7T6Q0</accession>
<gene>
    <name evidence="3" type="ORF">E5676_scaffold322G00090</name>
    <name evidence="2" type="ORF">E6C27_scaffold121G00640</name>
</gene>